<name>A0AAD2G678_9STRA</name>
<dbReference type="SUPFAM" id="SSF52343">
    <property type="entry name" value="Ferredoxin reductase-like, C-terminal NADP-linked domain"/>
    <property type="match status" value="1"/>
</dbReference>
<feature type="transmembrane region" description="Helical" evidence="7">
    <location>
        <begin position="42"/>
        <end position="62"/>
    </location>
</feature>
<dbReference type="InterPro" id="IPR039261">
    <property type="entry name" value="FNR_nucleotide-bd"/>
</dbReference>
<feature type="transmembrane region" description="Helical" evidence="7">
    <location>
        <begin position="496"/>
        <end position="520"/>
    </location>
</feature>
<dbReference type="Pfam" id="PF01794">
    <property type="entry name" value="Ferric_reduct"/>
    <property type="match status" value="1"/>
</dbReference>
<evidence type="ECO:0000256" key="4">
    <source>
        <dbReference type="ARBA" id="ARBA00023002"/>
    </source>
</evidence>
<accession>A0AAD2G678</accession>
<dbReference type="InterPro" id="IPR017927">
    <property type="entry name" value="FAD-bd_FR_type"/>
</dbReference>
<sequence length="852" mass="96507">MDSCFKSMNSDGNKELFQKARILLNPSAFLRSATYLYAERKLLVFFLVHFVCTLVIWAHFALRKLDAQLANVPEAANRYWWKIVAPPLEFGSMHAILFQMALLPLTMARFSIASLCDSSLNSILPLNRTLRMHIHLGYTMIFIVFWAVIFFFTFFGLLCSDGEEAFCEKFTEEIMITGYCILAFLLLVGFTSYFRHSIPYQIFYAVHHAVFVMYFVTIAHTLDVKAREGGERSQTFKWFSASVLFYFCDRAAMYLNHRYYAEMTSSAVVEGTNGSRMIILKLKRPTLFQFKAGQSALLRIKGIEMHWHPFSIASGPESDELEFYIEVYGASSWTSQLWDLLIDEEGIHDPHARLFVEVKGPYGTSLASTDDYTHVLSLGSGTGIVPVLSLYKEHIRNMLALDPIAYLEELDYREQRIHQVQLQMERRKGSIAKKVITMCHSPADEDEEQEDGISRKSVLRVGIQNKLAKHNQLTSMRDIRKNMSELKKGASEATRFIYGTVVLCIAPVLGVVVLGLTISWNTTKVDLTPKMYLALEILTVLFQCIFATVSLFVWDSTSMVNYLDLVISLIAPFADWYWYRVYEEQRSKLSPEEVILASVFLGYMVVRLWTRAVHPFHQSWKKHIRNHGSGSSVNCLELVWTTRSASQASKILPDIASHYNALVKAWGAENAKEVCRVKICVTDADPVACAQLQEEMKTTASGIELSIGRLDIGRWIEDHTLRMIDAHKRSYSLLAFCGSPRLAQEIHQQKISNDMIKAVTGYKNHQMDFVSESYGGASKGKEPMAQGAEKESKPSKSLNRFSSISYERGNSGVASPFSGHMGSGEGFHVSPKFTPLNRPSLFPVNVNDNGDE</sequence>
<dbReference type="AlphaFoldDB" id="A0AAD2G678"/>
<keyword evidence="2 7" id="KW-0812">Transmembrane</keyword>
<feature type="transmembrane region" description="Helical" evidence="7">
    <location>
        <begin position="176"/>
        <end position="194"/>
    </location>
</feature>
<dbReference type="PROSITE" id="PS51384">
    <property type="entry name" value="FAD_FR"/>
    <property type="match status" value="1"/>
</dbReference>
<dbReference type="EMBL" id="CAKOGP040002191">
    <property type="protein sequence ID" value="CAJ1964502.1"/>
    <property type="molecule type" value="Genomic_DNA"/>
</dbReference>
<feature type="region of interest" description="Disordered" evidence="6">
    <location>
        <begin position="773"/>
        <end position="801"/>
    </location>
</feature>
<keyword evidence="4" id="KW-0560">Oxidoreductase</keyword>
<organism evidence="9 10">
    <name type="scientific">Cylindrotheca closterium</name>
    <dbReference type="NCBI Taxonomy" id="2856"/>
    <lineage>
        <taxon>Eukaryota</taxon>
        <taxon>Sar</taxon>
        <taxon>Stramenopiles</taxon>
        <taxon>Ochrophyta</taxon>
        <taxon>Bacillariophyta</taxon>
        <taxon>Bacillariophyceae</taxon>
        <taxon>Bacillariophycidae</taxon>
        <taxon>Bacillariales</taxon>
        <taxon>Bacillariaceae</taxon>
        <taxon>Cylindrotheca</taxon>
    </lineage>
</organism>
<dbReference type="GO" id="GO:0005886">
    <property type="term" value="C:plasma membrane"/>
    <property type="evidence" value="ECO:0007669"/>
    <property type="project" value="TreeGrafter"/>
</dbReference>
<keyword evidence="10" id="KW-1185">Reference proteome</keyword>
<feature type="transmembrane region" description="Helical" evidence="7">
    <location>
        <begin position="201"/>
        <end position="218"/>
    </location>
</feature>
<evidence type="ECO:0000256" key="3">
    <source>
        <dbReference type="ARBA" id="ARBA00022989"/>
    </source>
</evidence>
<dbReference type="PANTHER" id="PTHR11972">
    <property type="entry name" value="NADPH OXIDASE"/>
    <property type="match status" value="1"/>
</dbReference>
<dbReference type="GO" id="GO:0016491">
    <property type="term" value="F:oxidoreductase activity"/>
    <property type="evidence" value="ECO:0007669"/>
    <property type="project" value="UniProtKB-KW"/>
</dbReference>
<dbReference type="SUPFAM" id="SSF63380">
    <property type="entry name" value="Riboflavin synthase domain-like"/>
    <property type="match status" value="1"/>
</dbReference>
<evidence type="ECO:0000256" key="1">
    <source>
        <dbReference type="ARBA" id="ARBA00004141"/>
    </source>
</evidence>
<comment type="caution">
    <text evidence="9">The sequence shown here is derived from an EMBL/GenBank/DDBJ whole genome shotgun (WGS) entry which is preliminary data.</text>
</comment>
<dbReference type="Pfam" id="PF08022">
    <property type="entry name" value="FAD_binding_8"/>
    <property type="match status" value="1"/>
</dbReference>
<feature type="transmembrane region" description="Helical" evidence="7">
    <location>
        <begin position="96"/>
        <end position="116"/>
    </location>
</feature>
<evidence type="ECO:0000259" key="8">
    <source>
        <dbReference type="PROSITE" id="PS51384"/>
    </source>
</evidence>
<evidence type="ECO:0000256" key="7">
    <source>
        <dbReference type="SAM" id="Phobius"/>
    </source>
</evidence>
<dbReference type="InterPro" id="IPR017938">
    <property type="entry name" value="Riboflavin_synthase-like_b-brl"/>
</dbReference>
<dbReference type="InterPro" id="IPR013112">
    <property type="entry name" value="FAD-bd_8"/>
</dbReference>
<evidence type="ECO:0000256" key="6">
    <source>
        <dbReference type="SAM" id="MobiDB-lite"/>
    </source>
</evidence>
<evidence type="ECO:0000313" key="10">
    <source>
        <dbReference type="Proteomes" id="UP001295423"/>
    </source>
</evidence>
<protein>
    <recommendedName>
        <fullName evidence="8">FAD-binding FR-type domain-containing protein</fullName>
    </recommendedName>
</protein>
<proteinExistence type="predicted"/>
<reference evidence="9" key="1">
    <citation type="submission" date="2023-08" db="EMBL/GenBank/DDBJ databases">
        <authorList>
            <person name="Audoor S."/>
            <person name="Bilcke G."/>
        </authorList>
    </citation>
    <scope>NUCLEOTIDE SEQUENCE</scope>
</reference>
<dbReference type="Gene3D" id="3.40.50.80">
    <property type="entry name" value="Nucleotide-binding domain of ferredoxin-NADP reductase (FNR) module"/>
    <property type="match status" value="2"/>
</dbReference>
<dbReference type="CDD" id="cd06186">
    <property type="entry name" value="NOX_Duox_like_FAD_NADP"/>
    <property type="match status" value="1"/>
</dbReference>
<dbReference type="InterPro" id="IPR050369">
    <property type="entry name" value="RBOH/FRE"/>
</dbReference>
<feature type="transmembrane region" description="Helical" evidence="7">
    <location>
        <begin position="136"/>
        <end position="156"/>
    </location>
</feature>
<dbReference type="Gene3D" id="2.40.30.10">
    <property type="entry name" value="Translation factors"/>
    <property type="match status" value="1"/>
</dbReference>
<dbReference type="InterPro" id="IPR013130">
    <property type="entry name" value="Fe3_Rdtase_TM_dom"/>
</dbReference>
<feature type="transmembrane region" description="Helical" evidence="7">
    <location>
        <begin position="532"/>
        <end position="554"/>
    </location>
</feature>
<evidence type="ECO:0000256" key="5">
    <source>
        <dbReference type="ARBA" id="ARBA00023136"/>
    </source>
</evidence>
<comment type="subcellular location">
    <subcellularLocation>
        <location evidence="1">Membrane</location>
        <topology evidence="1">Multi-pass membrane protein</topology>
    </subcellularLocation>
</comment>
<gene>
    <name evidence="9" type="ORF">CYCCA115_LOCUS20661</name>
</gene>
<evidence type="ECO:0000256" key="2">
    <source>
        <dbReference type="ARBA" id="ARBA00022692"/>
    </source>
</evidence>
<keyword evidence="3 7" id="KW-1133">Transmembrane helix</keyword>
<dbReference type="Proteomes" id="UP001295423">
    <property type="component" value="Unassembled WGS sequence"/>
</dbReference>
<feature type="domain" description="FAD-binding FR-type" evidence="8">
    <location>
        <begin position="256"/>
        <end position="368"/>
    </location>
</feature>
<keyword evidence="5 7" id="KW-0472">Membrane</keyword>
<evidence type="ECO:0000313" key="9">
    <source>
        <dbReference type="EMBL" id="CAJ1964502.1"/>
    </source>
</evidence>